<comment type="caution">
    <text evidence="1">The sequence shown here is derived from an EMBL/GenBank/DDBJ whole genome shotgun (WGS) entry which is preliminary data.</text>
</comment>
<dbReference type="AlphaFoldDB" id="X0U041"/>
<proteinExistence type="predicted"/>
<evidence type="ECO:0000313" key="1">
    <source>
        <dbReference type="EMBL" id="GAF93782.1"/>
    </source>
</evidence>
<feature type="non-terminal residue" evidence="1">
    <location>
        <position position="130"/>
    </location>
</feature>
<accession>X0U041</accession>
<dbReference type="EMBL" id="BARS01010458">
    <property type="protein sequence ID" value="GAF93782.1"/>
    <property type="molecule type" value="Genomic_DNA"/>
</dbReference>
<gene>
    <name evidence="1" type="ORF">S01H1_19374</name>
</gene>
<organism evidence="1">
    <name type="scientific">marine sediment metagenome</name>
    <dbReference type="NCBI Taxonomy" id="412755"/>
    <lineage>
        <taxon>unclassified sequences</taxon>
        <taxon>metagenomes</taxon>
        <taxon>ecological metagenomes</taxon>
    </lineage>
</organism>
<dbReference type="Gene3D" id="3.40.50.300">
    <property type="entry name" value="P-loop containing nucleotide triphosphate hydrolases"/>
    <property type="match status" value="1"/>
</dbReference>
<sequence>MFKWDKWQQTVLDHEGNITIRSGRQVGKSEVIGAKACKFAFDNPGTTTLVIAASQRQSSLLFEKIRANVMLQNKDPFREPPTLTKILLKNKSNIYCVPAGRTGYFIRGYSIDLLIADEAAYIPETVWLAV</sequence>
<name>X0U041_9ZZZZ</name>
<evidence type="ECO:0008006" key="2">
    <source>
        <dbReference type="Google" id="ProtNLM"/>
    </source>
</evidence>
<reference evidence="1" key="1">
    <citation type="journal article" date="2014" name="Front. Microbiol.">
        <title>High frequency of phylogenetically diverse reductive dehalogenase-homologous genes in deep subseafloor sedimentary metagenomes.</title>
        <authorList>
            <person name="Kawai M."/>
            <person name="Futagami T."/>
            <person name="Toyoda A."/>
            <person name="Takaki Y."/>
            <person name="Nishi S."/>
            <person name="Hori S."/>
            <person name="Arai W."/>
            <person name="Tsubouchi T."/>
            <person name="Morono Y."/>
            <person name="Uchiyama I."/>
            <person name="Ito T."/>
            <person name="Fujiyama A."/>
            <person name="Inagaki F."/>
            <person name="Takami H."/>
        </authorList>
    </citation>
    <scope>NUCLEOTIDE SEQUENCE</scope>
    <source>
        <strain evidence="1">Expedition CK06-06</strain>
    </source>
</reference>
<dbReference type="InterPro" id="IPR027417">
    <property type="entry name" value="P-loop_NTPase"/>
</dbReference>
<dbReference type="Pfam" id="PF03237">
    <property type="entry name" value="Terminase_6N"/>
    <property type="match status" value="1"/>
</dbReference>
<protein>
    <recommendedName>
        <fullName evidence="2">Terminase large subunit gp17-like C-terminal domain-containing protein</fullName>
    </recommendedName>
</protein>